<evidence type="ECO:0000256" key="6">
    <source>
        <dbReference type="RuleBase" id="RU361188"/>
    </source>
</evidence>
<dbReference type="EC" id="3.2.1.45" evidence="3 6"/>
<evidence type="ECO:0000256" key="4">
    <source>
        <dbReference type="ARBA" id="ARBA00022729"/>
    </source>
</evidence>
<keyword evidence="6" id="KW-0443">Lipid metabolism</keyword>
<evidence type="ECO:0000256" key="1">
    <source>
        <dbReference type="ARBA" id="ARBA00001013"/>
    </source>
</evidence>
<dbReference type="GO" id="GO:0016020">
    <property type="term" value="C:membrane"/>
    <property type="evidence" value="ECO:0007669"/>
    <property type="project" value="GOC"/>
</dbReference>
<evidence type="ECO:0000256" key="3">
    <source>
        <dbReference type="ARBA" id="ARBA00012658"/>
    </source>
</evidence>
<dbReference type="PANTHER" id="PTHR11069">
    <property type="entry name" value="GLUCOSYLCERAMIDASE"/>
    <property type="match status" value="1"/>
</dbReference>
<dbReference type="Proteomes" id="UP000887540">
    <property type="component" value="Unplaced"/>
</dbReference>
<proteinExistence type="inferred from homology"/>
<dbReference type="PANTHER" id="PTHR11069:SF23">
    <property type="entry name" value="LYSOSOMAL ACID GLUCOSYLCERAMIDASE"/>
    <property type="match status" value="1"/>
</dbReference>
<keyword evidence="6" id="KW-0326">Glycosidase</keyword>
<dbReference type="WBParaSite" id="ACRNAN_scaffold231.g8074.t1">
    <property type="protein sequence ID" value="ACRNAN_scaffold231.g8074.t1"/>
    <property type="gene ID" value="ACRNAN_scaffold231.g8074"/>
</dbReference>
<keyword evidence="8" id="KW-1185">Reference proteome</keyword>
<keyword evidence="5 6" id="KW-0378">Hydrolase</keyword>
<protein>
    <recommendedName>
        <fullName evidence="3 6">Glucosylceramidase</fullName>
        <ecNumber evidence="3 6">3.2.1.45</ecNumber>
    </recommendedName>
</protein>
<dbReference type="Gene3D" id="3.20.20.80">
    <property type="entry name" value="Glycosidases"/>
    <property type="match status" value="1"/>
</dbReference>
<dbReference type="SUPFAM" id="SSF51445">
    <property type="entry name" value="(Trans)glycosidases"/>
    <property type="match status" value="1"/>
</dbReference>
<evidence type="ECO:0000313" key="9">
    <source>
        <dbReference type="WBParaSite" id="ACRNAN_scaffold231.g8074.t1"/>
    </source>
</evidence>
<keyword evidence="4" id="KW-0732">Signal</keyword>
<feature type="domain" description="Glycosyl hydrolase family 30 TIM-barrel" evidence="7">
    <location>
        <begin position="2"/>
        <end position="64"/>
    </location>
</feature>
<dbReference type="InterPro" id="IPR017853">
    <property type="entry name" value="GH"/>
</dbReference>
<dbReference type="GO" id="GO:0006680">
    <property type="term" value="P:glucosylceramide catabolic process"/>
    <property type="evidence" value="ECO:0007669"/>
    <property type="project" value="TreeGrafter"/>
</dbReference>
<evidence type="ECO:0000256" key="2">
    <source>
        <dbReference type="ARBA" id="ARBA00005382"/>
    </source>
</evidence>
<dbReference type="Pfam" id="PF02055">
    <property type="entry name" value="Glyco_hydro_30"/>
    <property type="match status" value="1"/>
</dbReference>
<organism evidence="8 9">
    <name type="scientific">Acrobeloides nanus</name>
    <dbReference type="NCBI Taxonomy" id="290746"/>
    <lineage>
        <taxon>Eukaryota</taxon>
        <taxon>Metazoa</taxon>
        <taxon>Ecdysozoa</taxon>
        <taxon>Nematoda</taxon>
        <taxon>Chromadorea</taxon>
        <taxon>Rhabditida</taxon>
        <taxon>Tylenchina</taxon>
        <taxon>Cephalobomorpha</taxon>
        <taxon>Cephaloboidea</taxon>
        <taxon>Cephalobidae</taxon>
        <taxon>Acrobeloides</taxon>
    </lineage>
</organism>
<comment type="catalytic activity">
    <reaction evidence="1">
        <text>a beta-D-glucosyl-(1&lt;-&gt;1')-N-acylsphing-4-enine + H2O = an N-acylsphing-4-enine + D-glucose</text>
        <dbReference type="Rhea" id="RHEA:13269"/>
        <dbReference type="ChEBI" id="CHEBI:4167"/>
        <dbReference type="ChEBI" id="CHEBI:15377"/>
        <dbReference type="ChEBI" id="CHEBI:22801"/>
        <dbReference type="ChEBI" id="CHEBI:52639"/>
        <dbReference type="EC" id="3.2.1.45"/>
    </reaction>
    <physiologicalReaction direction="left-to-right" evidence="1">
        <dbReference type="Rhea" id="RHEA:13270"/>
    </physiologicalReaction>
</comment>
<reference evidence="9" key="1">
    <citation type="submission" date="2022-11" db="UniProtKB">
        <authorList>
            <consortium name="WormBaseParasite"/>
        </authorList>
    </citation>
    <scope>IDENTIFICATION</scope>
</reference>
<name>A0A914DBR2_9BILA</name>
<dbReference type="InterPro" id="IPR001139">
    <property type="entry name" value="Glyco_hydro_30"/>
</dbReference>
<sequence length="138" mass="16282">MKVNQNLEHGGTLIGPVNGPYYETWTNYFIKYIEVYAQQNVSHWGLTMQNEPMVKQPWQSMDWNSTMERVATSYRTTTSNGTSYRTKSSYECKIHSYDRRNGHKLSYEFRRTASYDRTTACGNFVVLLVERSYDDFVR</sequence>
<dbReference type="GO" id="GO:0004348">
    <property type="term" value="F:glucosylceramidase activity"/>
    <property type="evidence" value="ECO:0007669"/>
    <property type="project" value="UniProtKB-EC"/>
</dbReference>
<accession>A0A914DBR2</accession>
<dbReference type="InterPro" id="IPR033453">
    <property type="entry name" value="Glyco_hydro_30_TIM-barrel"/>
</dbReference>
<comment type="similarity">
    <text evidence="2 6">Belongs to the glycosyl hydrolase 30 family.</text>
</comment>
<evidence type="ECO:0000313" key="8">
    <source>
        <dbReference type="Proteomes" id="UP000887540"/>
    </source>
</evidence>
<keyword evidence="6" id="KW-0746">Sphingolipid metabolism</keyword>
<evidence type="ECO:0000256" key="5">
    <source>
        <dbReference type="ARBA" id="ARBA00022801"/>
    </source>
</evidence>
<evidence type="ECO:0000259" key="7">
    <source>
        <dbReference type="Pfam" id="PF02055"/>
    </source>
</evidence>
<dbReference type="AlphaFoldDB" id="A0A914DBR2"/>